<dbReference type="Pfam" id="PF12937">
    <property type="entry name" value="F-box-like"/>
    <property type="match status" value="1"/>
</dbReference>
<gene>
    <name evidence="2" type="ORF">RDB_LOCUS167642</name>
</gene>
<dbReference type="SUPFAM" id="SSF81383">
    <property type="entry name" value="F-box domain"/>
    <property type="match status" value="1"/>
</dbReference>
<dbReference type="SUPFAM" id="SSF52047">
    <property type="entry name" value="RNI-like"/>
    <property type="match status" value="1"/>
</dbReference>
<dbReference type="InterPro" id="IPR001810">
    <property type="entry name" value="F-box_dom"/>
</dbReference>
<dbReference type="CDD" id="cd09917">
    <property type="entry name" value="F-box_SF"/>
    <property type="match status" value="1"/>
</dbReference>
<dbReference type="AlphaFoldDB" id="A0A8H3I1X3"/>
<evidence type="ECO:0000313" key="2">
    <source>
        <dbReference type="EMBL" id="CAE7221574.1"/>
    </source>
</evidence>
<dbReference type="OrthoDB" id="3244202at2759"/>
<organism evidence="2 3">
    <name type="scientific">Rhizoctonia solani</name>
    <dbReference type="NCBI Taxonomy" id="456999"/>
    <lineage>
        <taxon>Eukaryota</taxon>
        <taxon>Fungi</taxon>
        <taxon>Dikarya</taxon>
        <taxon>Basidiomycota</taxon>
        <taxon>Agaricomycotina</taxon>
        <taxon>Agaricomycetes</taxon>
        <taxon>Cantharellales</taxon>
        <taxon>Ceratobasidiaceae</taxon>
        <taxon>Rhizoctonia</taxon>
    </lineage>
</organism>
<evidence type="ECO:0000313" key="3">
    <source>
        <dbReference type="Proteomes" id="UP000663827"/>
    </source>
</evidence>
<sequence>MKPADLGFGSRVPPEVVSHVLSWLHDSYDISDASRVCRAWYKLAFPHLHQHMNINRIRYLHTLTVRLELETAEKEFKVGPFLRALTIKLVPDVLGDSWHRPLLIRFERVLSRLIHLELLDVVYASSPSLMSIFQSFQNQCPKLRWVIIGRSGGGPQDDRNEEVFIFKDLKRLQISWRHLDLQSPSHVPSSLTKMIEGSPMLDELRLNLIALEMDDDHIDTPWWPSAFFSCLANPLVYLRTLQIGGEYDIDWGIFLEESSQCALRRFFEQHPDLHTVAFQWSDERRMDLAFKPHLAESLFPSVQQFGGPLAICAGVAGSRLAEQLRELNVHYDPSDSIQPDNNTFETLAQAMRLMPKLEGLSLTISNTEATDNHPEKVFLETATLDKMLAAMPNVWSILIGAPIDWTQMVQPLRHVPHLTEFHFKDSRRSKLEDAILFKRIAVEMFNVCPMLRQIISLREKDEGGFLNLYRTVDRFGDTTEISLCPF</sequence>
<protein>
    <recommendedName>
        <fullName evidence="1">F-box domain-containing protein</fullName>
    </recommendedName>
</protein>
<dbReference type="Gene3D" id="3.80.10.10">
    <property type="entry name" value="Ribonuclease Inhibitor"/>
    <property type="match status" value="1"/>
</dbReference>
<comment type="caution">
    <text evidence="2">The sequence shown here is derived from an EMBL/GenBank/DDBJ whole genome shotgun (WGS) entry which is preliminary data.</text>
</comment>
<reference evidence="2" key="1">
    <citation type="submission" date="2021-01" db="EMBL/GenBank/DDBJ databases">
        <authorList>
            <person name="Kaushik A."/>
        </authorList>
    </citation>
    <scope>NUCLEOTIDE SEQUENCE</scope>
    <source>
        <strain evidence="2">AG5</strain>
    </source>
</reference>
<feature type="domain" description="F-box" evidence="1">
    <location>
        <begin position="11"/>
        <end position="53"/>
    </location>
</feature>
<dbReference type="EMBL" id="CAJNJQ010005834">
    <property type="protein sequence ID" value="CAE7221574.1"/>
    <property type="molecule type" value="Genomic_DNA"/>
</dbReference>
<evidence type="ECO:0000259" key="1">
    <source>
        <dbReference type="Pfam" id="PF12937"/>
    </source>
</evidence>
<dbReference type="InterPro" id="IPR032675">
    <property type="entry name" value="LRR_dom_sf"/>
</dbReference>
<accession>A0A8H3I1X3</accession>
<dbReference type="InterPro" id="IPR036047">
    <property type="entry name" value="F-box-like_dom_sf"/>
</dbReference>
<name>A0A8H3I1X3_9AGAM</name>
<proteinExistence type="predicted"/>
<dbReference type="Proteomes" id="UP000663827">
    <property type="component" value="Unassembled WGS sequence"/>
</dbReference>